<dbReference type="EMBL" id="CP036264">
    <property type="protein sequence ID" value="QEF97676.1"/>
    <property type="molecule type" value="Genomic_DNA"/>
</dbReference>
<feature type="transmembrane region" description="Helical" evidence="1">
    <location>
        <begin position="6"/>
        <end position="28"/>
    </location>
</feature>
<sequence>MPDPILYARAILAALIASAVIVAALVWPRRSSTPAWINTASGIAIGIGLIAGLWVGSVHVSVPPATALDRLLLLILPAVLLVEWAAALPRVATGFVWLLRISLVLLVPRVLLHGSVYVNNPDEWTVWQSAITIGVCWTLLSICWGGLLTLARRSPGISIPVSLCLSLQAAAATVMMAGYLKGGEAAMPIVAALLGTAIVVWAVRGRRRGPVDERPLLLPPVLIGVGVIGLFGILFIGHFFGRVTDGRAVTIGVAPVLVWVAELRPLKQQRPWIVGAIRLALVSIPLLVTLALAKRDYDRDLAPLVVMTSVDVLTESALGSP</sequence>
<feature type="transmembrane region" description="Helical" evidence="1">
    <location>
        <begin position="275"/>
        <end position="293"/>
    </location>
</feature>
<dbReference type="AlphaFoldDB" id="A0A5B9MBV2"/>
<keyword evidence="1" id="KW-0812">Transmembrane</keyword>
<keyword evidence="1" id="KW-1133">Transmembrane helix</keyword>
<name>A0A5B9MBV2_9BACT</name>
<evidence type="ECO:0000256" key="1">
    <source>
        <dbReference type="SAM" id="Phobius"/>
    </source>
</evidence>
<keyword evidence="3" id="KW-1185">Reference proteome</keyword>
<feature type="transmembrane region" description="Helical" evidence="1">
    <location>
        <begin position="67"/>
        <end position="88"/>
    </location>
</feature>
<feature type="transmembrane region" description="Helical" evidence="1">
    <location>
        <begin position="216"/>
        <end position="240"/>
    </location>
</feature>
<gene>
    <name evidence="2" type="ORF">Mal15_17180</name>
</gene>
<feature type="transmembrane region" description="Helical" evidence="1">
    <location>
        <begin position="130"/>
        <end position="150"/>
    </location>
</feature>
<feature type="transmembrane region" description="Helical" evidence="1">
    <location>
        <begin position="35"/>
        <end position="55"/>
    </location>
</feature>
<dbReference type="Proteomes" id="UP000321353">
    <property type="component" value="Chromosome"/>
</dbReference>
<feature type="transmembrane region" description="Helical" evidence="1">
    <location>
        <begin position="95"/>
        <end position="118"/>
    </location>
</feature>
<keyword evidence="1" id="KW-0472">Membrane</keyword>
<reference evidence="2 3" key="1">
    <citation type="submission" date="2019-02" db="EMBL/GenBank/DDBJ databases">
        <title>Planctomycetal bacteria perform biofilm scaping via a novel small molecule.</title>
        <authorList>
            <person name="Jeske O."/>
            <person name="Boedeker C."/>
            <person name="Wiegand S."/>
            <person name="Breitling P."/>
            <person name="Kallscheuer N."/>
            <person name="Jogler M."/>
            <person name="Rohde M."/>
            <person name="Petersen J."/>
            <person name="Medema M.H."/>
            <person name="Surup F."/>
            <person name="Jogler C."/>
        </authorList>
    </citation>
    <scope>NUCLEOTIDE SEQUENCE [LARGE SCALE GENOMIC DNA]</scope>
    <source>
        <strain evidence="2 3">Mal15</strain>
    </source>
</reference>
<feature type="transmembrane region" description="Helical" evidence="1">
    <location>
        <begin position="185"/>
        <end position="204"/>
    </location>
</feature>
<protein>
    <submittedName>
        <fullName evidence="2">Uncharacterized protein</fullName>
    </submittedName>
</protein>
<feature type="transmembrane region" description="Helical" evidence="1">
    <location>
        <begin position="157"/>
        <end position="179"/>
    </location>
</feature>
<dbReference type="KEGG" id="smam:Mal15_17180"/>
<evidence type="ECO:0000313" key="3">
    <source>
        <dbReference type="Proteomes" id="UP000321353"/>
    </source>
</evidence>
<accession>A0A5B9MBV2</accession>
<dbReference type="RefSeq" id="WP_147867325.1">
    <property type="nucleotide sequence ID" value="NZ_CP036264.1"/>
</dbReference>
<organism evidence="2 3">
    <name type="scientific">Stieleria maiorica</name>
    <dbReference type="NCBI Taxonomy" id="2795974"/>
    <lineage>
        <taxon>Bacteria</taxon>
        <taxon>Pseudomonadati</taxon>
        <taxon>Planctomycetota</taxon>
        <taxon>Planctomycetia</taxon>
        <taxon>Pirellulales</taxon>
        <taxon>Pirellulaceae</taxon>
        <taxon>Stieleria</taxon>
    </lineage>
</organism>
<proteinExistence type="predicted"/>
<evidence type="ECO:0000313" key="2">
    <source>
        <dbReference type="EMBL" id="QEF97676.1"/>
    </source>
</evidence>